<protein>
    <recommendedName>
        <fullName evidence="1">UPF0473 protein ACJDU8_13020</fullName>
    </recommendedName>
</protein>
<organism evidence="2 3">
    <name type="scientific">Candidatus Clostridium eludens</name>
    <dbReference type="NCBI Taxonomy" id="3381663"/>
    <lineage>
        <taxon>Bacteria</taxon>
        <taxon>Bacillati</taxon>
        <taxon>Bacillota</taxon>
        <taxon>Clostridia</taxon>
        <taxon>Eubacteriales</taxon>
        <taxon>Clostridiaceae</taxon>
        <taxon>Clostridium</taxon>
    </lineage>
</organism>
<proteinExistence type="inferred from homology"/>
<comment type="caution">
    <text evidence="2">The sequence shown here is derived from an EMBL/GenBank/DDBJ whole genome shotgun (WGS) entry which is preliminary data.</text>
</comment>
<dbReference type="EMBL" id="JBJHZX010000018">
    <property type="protein sequence ID" value="MFL0196469.1"/>
    <property type="molecule type" value="Genomic_DNA"/>
</dbReference>
<dbReference type="RefSeq" id="WP_406792580.1">
    <property type="nucleotide sequence ID" value="NZ_JBJHZX010000018.1"/>
</dbReference>
<dbReference type="Pfam" id="PF06949">
    <property type="entry name" value="DUF1292"/>
    <property type="match status" value="1"/>
</dbReference>
<evidence type="ECO:0000313" key="2">
    <source>
        <dbReference type="EMBL" id="MFL0196469.1"/>
    </source>
</evidence>
<reference evidence="2 3" key="1">
    <citation type="submission" date="2024-11" db="EMBL/GenBank/DDBJ databases">
        <authorList>
            <person name="Heng Y.C."/>
            <person name="Lim A.C.H."/>
            <person name="Lee J.K.Y."/>
            <person name="Kittelmann S."/>
        </authorList>
    </citation>
    <scope>NUCLEOTIDE SEQUENCE [LARGE SCALE GENOMIC DNA]</scope>
    <source>
        <strain evidence="2 3">WILCCON 0269</strain>
    </source>
</reference>
<name>A0ABW8SKM7_9CLOT</name>
<comment type="similarity">
    <text evidence="1">Belongs to the UPF0473 family.</text>
</comment>
<evidence type="ECO:0000313" key="3">
    <source>
        <dbReference type="Proteomes" id="UP001623660"/>
    </source>
</evidence>
<evidence type="ECO:0000256" key="1">
    <source>
        <dbReference type="HAMAP-Rule" id="MF_01448"/>
    </source>
</evidence>
<sequence length="84" mass="9683">MENDINSLMLEDESGEKAKFQVVTKFDIEDREYIIVIPAEDEDCSDAIVLKIIKEENGNEAFVTVEDDEEFNQVSEVYEALFKD</sequence>
<keyword evidence="3" id="KW-1185">Reference proteome</keyword>
<dbReference type="InterPro" id="IPR009711">
    <property type="entry name" value="UPF0473"/>
</dbReference>
<dbReference type="Proteomes" id="UP001623660">
    <property type="component" value="Unassembled WGS sequence"/>
</dbReference>
<accession>A0ABW8SKM7</accession>
<gene>
    <name evidence="2" type="ORF">ACJDU8_13020</name>
</gene>
<dbReference type="HAMAP" id="MF_01448">
    <property type="entry name" value="UPF0473"/>
    <property type="match status" value="1"/>
</dbReference>